<dbReference type="PROSITE" id="PS00715">
    <property type="entry name" value="SIGMA70_1"/>
    <property type="match status" value="1"/>
</dbReference>
<dbReference type="InterPro" id="IPR036388">
    <property type="entry name" value="WH-like_DNA-bd_sf"/>
</dbReference>
<dbReference type="Gene3D" id="1.10.10.10">
    <property type="entry name" value="Winged helix-like DNA-binding domain superfamily/Winged helix DNA-binding domain"/>
    <property type="match status" value="2"/>
</dbReference>
<feature type="region of interest" description="Disordered" evidence="5">
    <location>
        <begin position="1"/>
        <end position="33"/>
    </location>
</feature>
<dbReference type="InterPro" id="IPR007630">
    <property type="entry name" value="RNA_pol_sigma70_r4"/>
</dbReference>
<feature type="domain" description="RNA polymerase sigma-70" evidence="6">
    <location>
        <begin position="137"/>
        <end position="150"/>
    </location>
</feature>
<evidence type="ECO:0000256" key="5">
    <source>
        <dbReference type="SAM" id="MobiDB-lite"/>
    </source>
</evidence>
<evidence type="ECO:0000313" key="8">
    <source>
        <dbReference type="Proteomes" id="UP000286931"/>
    </source>
</evidence>
<gene>
    <name evidence="7" type="ORF">EHYA_01244</name>
</gene>
<evidence type="ECO:0000313" key="7">
    <source>
        <dbReference type="EMBL" id="GCD93599.1"/>
    </source>
</evidence>
<accession>A0A401YGA0</accession>
<dbReference type="CDD" id="cd06171">
    <property type="entry name" value="Sigma70_r4"/>
    <property type="match status" value="1"/>
</dbReference>
<keyword evidence="4" id="KW-0804">Transcription</keyword>
<evidence type="ECO:0000259" key="6">
    <source>
        <dbReference type="PROSITE" id="PS00715"/>
    </source>
</evidence>
<dbReference type="InterPro" id="IPR013325">
    <property type="entry name" value="RNA_pol_sigma_r2"/>
</dbReference>
<dbReference type="AlphaFoldDB" id="A0A401YGA0"/>
<keyword evidence="8" id="KW-1185">Reference proteome</keyword>
<dbReference type="Pfam" id="PF04542">
    <property type="entry name" value="Sigma70_r2"/>
    <property type="match status" value="1"/>
</dbReference>
<dbReference type="InterPro" id="IPR000943">
    <property type="entry name" value="RNA_pol_sigma70"/>
</dbReference>
<keyword evidence="2" id="KW-0731">Sigma factor</keyword>
<keyword evidence="1" id="KW-0805">Transcription regulation</keyword>
<dbReference type="InterPro" id="IPR014284">
    <property type="entry name" value="RNA_pol_sigma-70_dom"/>
</dbReference>
<organism evidence="7 8">
    <name type="scientific">Embleya hyalina</name>
    <dbReference type="NCBI Taxonomy" id="516124"/>
    <lineage>
        <taxon>Bacteria</taxon>
        <taxon>Bacillati</taxon>
        <taxon>Actinomycetota</taxon>
        <taxon>Actinomycetes</taxon>
        <taxon>Kitasatosporales</taxon>
        <taxon>Streptomycetaceae</taxon>
        <taxon>Embleya</taxon>
    </lineage>
</organism>
<dbReference type="NCBIfam" id="TIGR02980">
    <property type="entry name" value="SigBFG"/>
    <property type="match status" value="1"/>
</dbReference>
<keyword evidence="3" id="KW-0238">DNA-binding</keyword>
<dbReference type="GO" id="GO:0003677">
    <property type="term" value="F:DNA binding"/>
    <property type="evidence" value="ECO:0007669"/>
    <property type="project" value="UniProtKB-KW"/>
</dbReference>
<evidence type="ECO:0000256" key="1">
    <source>
        <dbReference type="ARBA" id="ARBA00023015"/>
    </source>
</evidence>
<dbReference type="PANTHER" id="PTHR30385:SF4">
    <property type="entry name" value="RNA POLYMERASE SIGMA-E FACTOR"/>
    <property type="match status" value="1"/>
</dbReference>
<reference evidence="7 8" key="1">
    <citation type="submission" date="2018-12" db="EMBL/GenBank/DDBJ databases">
        <title>Draft genome sequence of Embleya hyalina NBRC 13850T.</title>
        <authorList>
            <person name="Komaki H."/>
            <person name="Hosoyama A."/>
            <person name="Kimura A."/>
            <person name="Ichikawa N."/>
            <person name="Tamura T."/>
        </authorList>
    </citation>
    <scope>NUCLEOTIDE SEQUENCE [LARGE SCALE GENOMIC DNA]</scope>
    <source>
        <strain evidence="7 8">NBRC 13850</strain>
    </source>
</reference>
<evidence type="ECO:0000256" key="3">
    <source>
        <dbReference type="ARBA" id="ARBA00023125"/>
    </source>
</evidence>
<dbReference type="Proteomes" id="UP000286931">
    <property type="component" value="Unassembled WGS sequence"/>
</dbReference>
<dbReference type="InterPro" id="IPR014322">
    <property type="entry name" value="RNA_pol_sigma-B/F/G"/>
</dbReference>
<dbReference type="Pfam" id="PF04545">
    <property type="entry name" value="Sigma70_r4"/>
    <property type="match status" value="1"/>
</dbReference>
<dbReference type="InterPro" id="IPR007627">
    <property type="entry name" value="RNA_pol_sigma70_r2"/>
</dbReference>
<dbReference type="SUPFAM" id="SSF88659">
    <property type="entry name" value="Sigma3 and sigma4 domains of RNA polymerase sigma factors"/>
    <property type="match status" value="2"/>
</dbReference>
<dbReference type="PRINTS" id="PR00046">
    <property type="entry name" value="SIGMA70FCT"/>
</dbReference>
<evidence type="ECO:0000256" key="2">
    <source>
        <dbReference type="ARBA" id="ARBA00023082"/>
    </source>
</evidence>
<dbReference type="GO" id="GO:0006352">
    <property type="term" value="P:DNA-templated transcription initiation"/>
    <property type="evidence" value="ECO:0007669"/>
    <property type="project" value="InterPro"/>
</dbReference>
<proteinExistence type="predicted"/>
<name>A0A401YGA0_9ACTN</name>
<dbReference type="PANTHER" id="PTHR30385">
    <property type="entry name" value="SIGMA FACTOR F FLAGELLAR"/>
    <property type="match status" value="1"/>
</dbReference>
<sequence length="333" mass="36643">MPGRRNNAPRPRTVYDKRGRQTMNPSTTTATTAAAEIAHTARSVAFPALASSAPESPVGASDGSADRVFDALASPDHAEPTASDARAMSKVLFDRLRVLEEGTHEYQYVRNTLIELNLPLVRFVAGRYRSRHESVEEMVQVGTIGLIKAIDRFDASFGTEFPTFAIPTISGEIKRFFRDTSWAVHVPRRLQELRLELARARDAFTGRFDREPTPAELAEYLDLGIEEVMEGLTAAAGYSAASLDAPTSEDGPGDGYSGRSSYVDPGYEVAENLHVLKPLLAALPERDREIVSMRFGQELTQAQIGARLGISQMHVSRLLSRILTRLRTELLAD</sequence>
<dbReference type="InterPro" id="IPR007624">
    <property type="entry name" value="RNA_pol_sigma70_r3"/>
</dbReference>
<dbReference type="GO" id="GO:0016987">
    <property type="term" value="F:sigma factor activity"/>
    <property type="evidence" value="ECO:0007669"/>
    <property type="project" value="UniProtKB-KW"/>
</dbReference>
<dbReference type="Pfam" id="PF04539">
    <property type="entry name" value="Sigma70_r3"/>
    <property type="match status" value="1"/>
</dbReference>
<dbReference type="EMBL" id="BIFH01000014">
    <property type="protein sequence ID" value="GCD93599.1"/>
    <property type="molecule type" value="Genomic_DNA"/>
</dbReference>
<dbReference type="InterPro" id="IPR013324">
    <property type="entry name" value="RNA_pol_sigma_r3/r4-like"/>
</dbReference>
<comment type="caution">
    <text evidence="7">The sequence shown here is derived from an EMBL/GenBank/DDBJ whole genome shotgun (WGS) entry which is preliminary data.</text>
</comment>
<dbReference type="SUPFAM" id="SSF88946">
    <property type="entry name" value="Sigma2 domain of RNA polymerase sigma factors"/>
    <property type="match status" value="1"/>
</dbReference>
<evidence type="ECO:0000256" key="4">
    <source>
        <dbReference type="ARBA" id="ARBA00023163"/>
    </source>
</evidence>
<dbReference type="NCBIfam" id="TIGR02937">
    <property type="entry name" value="sigma70-ECF"/>
    <property type="match status" value="1"/>
</dbReference>
<protein>
    <submittedName>
        <fullName evidence="7">RNA polymerase sigma factor</fullName>
    </submittedName>
</protein>
<dbReference type="Gene3D" id="1.20.120.1810">
    <property type="match status" value="1"/>
</dbReference>